<dbReference type="InterPro" id="IPR007211">
    <property type="entry name" value="DUF378"/>
</dbReference>
<keyword evidence="3" id="KW-1185">Reference proteome</keyword>
<keyword evidence="1" id="KW-0472">Membrane</keyword>
<feature type="transmembrane region" description="Helical" evidence="1">
    <location>
        <begin position="20"/>
        <end position="41"/>
    </location>
</feature>
<proteinExistence type="predicted"/>
<dbReference type="PANTHER" id="PTHR37304">
    <property type="entry name" value="MEMBRANE PROTEIN-RELATED"/>
    <property type="match status" value="1"/>
</dbReference>
<accession>A0ABT6NKZ3</accession>
<evidence type="ECO:0000313" key="3">
    <source>
        <dbReference type="Proteomes" id="UP001160301"/>
    </source>
</evidence>
<keyword evidence="1" id="KW-0812">Transmembrane</keyword>
<sequence length="82" mass="9077">MQRRPRMVDTRTDGMSGLAWAAMILVIVGALNWALVGLFQWNLVSALFGVDSALTRIVYVLVGVAGLYLIFLSTRLVQRPRA</sequence>
<dbReference type="PANTHER" id="PTHR37304:SF1">
    <property type="entry name" value="MEMBRANE PROTEIN"/>
    <property type="match status" value="1"/>
</dbReference>
<reference evidence="2 3" key="1">
    <citation type="submission" date="2023-04" db="EMBL/GenBank/DDBJ databases">
        <title>The genome sequence of Polyangium sorediatum DSM14670.</title>
        <authorList>
            <person name="Zhang X."/>
        </authorList>
    </citation>
    <scope>NUCLEOTIDE SEQUENCE [LARGE SCALE GENOMIC DNA]</scope>
    <source>
        <strain evidence="2 3">DSM 14670</strain>
    </source>
</reference>
<keyword evidence="1" id="KW-1133">Transmembrane helix</keyword>
<evidence type="ECO:0000256" key="1">
    <source>
        <dbReference type="SAM" id="Phobius"/>
    </source>
</evidence>
<dbReference type="Pfam" id="PF04070">
    <property type="entry name" value="DUF378"/>
    <property type="match status" value="1"/>
</dbReference>
<name>A0ABT6NKZ3_9BACT</name>
<dbReference type="RefSeq" id="WP_284720102.1">
    <property type="nucleotide sequence ID" value="NZ_JARZHI010000003.1"/>
</dbReference>
<evidence type="ECO:0000313" key="2">
    <source>
        <dbReference type="EMBL" id="MDI1428938.1"/>
    </source>
</evidence>
<comment type="caution">
    <text evidence="2">The sequence shown here is derived from an EMBL/GenBank/DDBJ whole genome shotgun (WGS) entry which is preliminary data.</text>
</comment>
<dbReference type="Proteomes" id="UP001160301">
    <property type="component" value="Unassembled WGS sequence"/>
</dbReference>
<protein>
    <submittedName>
        <fullName evidence="2">DUF378 domain-containing protein</fullName>
    </submittedName>
</protein>
<feature type="transmembrane region" description="Helical" evidence="1">
    <location>
        <begin position="53"/>
        <end position="72"/>
    </location>
</feature>
<dbReference type="EMBL" id="JARZHI010000003">
    <property type="protein sequence ID" value="MDI1428938.1"/>
    <property type="molecule type" value="Genomic_DNA"/>
</dbReference>
<organism evidence="2 3">
    <name type="scientific">Polyangium sorediatum</name>
    <dbReference type="NCBI Taxonomy" id="889274"/>
    <lineage>
        <taxon>Bacteria</taxon>
        <taxon>Pseudomonadati</taxon>
        <taxon>Myxococcota</taxon>
        <taxon>Polyangia</taxon>
        <taxon>Polyangiales</taxon>
        <taxon>Polyangiaceae</taxon>
        <taxon>Polyangium</taxon>
    </lineage>
</organism>
<gene>
    <name evidence="2" type="ORF">QHF89_05510</name>
</gene>